<gene>
    <name evidence="1" type="ORF">SDC9_41040</name>
</gene>
<dbReference type="AntiFam" id="ANF00095">
    <property type="entry name" value="Shadow ORF (opposite ABC transporters)"/>
</dbReference>
<dbReference type="EMBL" id="VSSQ01000445">
    <property type="protein sequence ID" value="MPL94881.1"/>
    <property type="molecule type" value="Genomic_DNA"/>
</dbReference>
<accession>A0A644VU03</accession>
<organism evidence="1">
    <name type="scientific">bioreactor metagenome</name>
    <dbReference type="NCBI Taxonomy" id="1076179"/>
    <lineage>
        <taxon>unclassified sequences</taxon>
        <taxon>metagenomes</taxon>
        <taxon>ecological metagenomes</taxon>
    </lineage>
</organism>
<protein>
    <submittedName>
        <fullName evidence="1">Uncharacterized protein</fullName>
    </submittedName>
</protein>
<name>A0A644VU03_9ZZZZ</name>
<evidence type="ECO:0000313" key="1">
    <source>
        <dbReference type="EMBL" id="MPL94881.1"/>
    </source>
</evidence>
<dbReference type="AlphaFoldDB" id="A0A644VU03"/>
<sequence length="374" mass="41130">MPADLQLLARVQAGLAERVARLHHEVVDPGDPHPGAEDVAHVDHLEHLGVDHVRARRHHLGLELDALGADRDQCVLADMADVDGRRADQLAGLQPNRAGFLIEALDGAGQLVVLADELGDEAVLRPLVKLVRRGKLLDPAVVEHRDAVRHGQCLALIVGDIDHGDAKPFVQRLDLELHVLAQLLVEGAERFVHQHQLGVEDQGPGERDALLLAARHLCGATVGELAHLHHVEGARHFRLALGFGHAPHLERKGQVLGHRHMREKRVVLEHHADPALVRRKMVDVRPAEAYFAVRGGFESRQHHQAGCLARAGRAEHGQEFAFADREVEVLHHQSFAVVALLDVIEYDETFVGRCSRQIGLPCRFFGSFAPVGEA</sequence>
<proteinExistence type="predicted"/>
<comment type="caution">
    <text evidence="1">The sequence shown here is derived from an EMBL/GenBank/DDBJ whole genome shotgun (WGS) entry which is preliminary data.</text>
</comment>
<reference evidence="1" key="1">
    <citation type="submission" date="2019-08" db="EMBL/GenBank/DDBJ databases">
        <authorList>
            <person name="Kucharzyk K."/>
            <person name="Murdoch R.W."/>
            <person name="Higgins S."/>
            <person name="Loffler F."/>
        </authorList>
    </citation>
    <scope>NUCLEOTIDE SEQUENCE</scope>
</reference>